<dbReference type="CDD" id="cd03784">
    <property type="entry name" value="GT1_Gtf-like"/>
    <property type="match status" value="1"/>
</dbReference>
<dbReference type="SUPFAM" id="SSF53756">
    <property type="entry name" value="UDP-Glycosyltransferase/glycogen phosphorylase"/>
    <property type="match status" value="1"/>
</dbReference>
<evidence type="ECO:0000313" key="3">
    <source>
        <dbReference type="Proteomes" id="UP000596660"/>
    </source>
</evidence>
<reference evidence="2" key="2">
    <citation type="submission" date="2021-03" db="UniProtKB">
        <authorList>
            <consortium name="EnsemblPlants"/>
        </authorList>
    </citation>
    <scope>IDENTIFICATION</scope>
</reference>
<reference evidence="2" key="1">
    <citation type="journal article" date="2017" name="Nature">
        <title>The genome of Chenopodium quinoa.</title>
        <authorList>
            <person name="Jarvis D.E."/>
            <person name="Ho Y.S."/>
            <person name="Lightfoot D.J."/>
            <person name="Schmoeckel S.M."/>
            <person name="Li B."/>
            <person name="Borm T.J.A."/>
            <person name="Ohyanagi H."/>
            <person name="Mineta K."/>
            <person name="Michell C.T."/>
            <person name="Saber N."/>
            <person name="Kharbatia N.M."/>
            <person name="Rupper R.R."/>
            <person name="Sharp A.R."/>
            <person name="Dally N."/>
            <person name="Boughton B.A."/>
            <person name="Woo Y.H."/>
            <person name="Gao G."/>
            <person name="Schijlen E.G.W.M."/>
            <person name="Guo X."/>
            <person name="Momin A.A."/>
            <person name="Negrao S."/>
            <person name="Al-Babili S."/>
            <person name="Gehring C."/>
            <person name="Roessner U."/>
            <person name="Jung C."/>
            <person name="Murphy K."/>
            <person name="Arold S.T."/>
            <person name="Gojobori T."/>
            <person name="van der Linden C.G."/>
            <person name="van Loo E.N."/>
            <person name="Jellen E.N."/>
            <person name="Maughan P.J."/>
            <person name="Tester M."/>
        </authorList>
    </citation>
    <scope>NUCLEOTIDE SEQUENCE [LARGE SCALE GENOMIC DNA]</scope>
    <source>
        <strain evidence="2">cv. PI 614886</strain>
    </source>
</reference>
<dbReference type="EnsemblPlants" id="AUR62001091-RA">
    <property type="protein sequence ID" value="AUR62001091-RA:cds"/>
    <property type="gene ID" value="AUR62001091"/>
</dbReference>
<dbReference type="PANTHER" id="PTHR48045:SF34">
    <property type="entry name" value="ISOFLAVONE 7-O-GLUCOSYLTRANSFERASE 1-LIKE"/>
    <property type="match status" value="1"/>
</dbReference>
<dbReference type="Gramene" id="AUR62001091-RA">
    <property type="protein sequence ID" value="AUR62001091-RA:cds"/>
    <property type="gene ID" value="AUR62001091"/>
</dbReference>
<dbReference type="GO" id="GO:0008194">
    <property type="term" value="F:UDP-glycosyltransferase activity"/>
    <property type="evidence" value="ECO:0007669"/>
    <property type="project" value="InterPro"/>
</dbReference>
<keyword evidence="1" id="KW-0808">Transferase</keyword>
<dbReference type="InterPro" id="IPR002213">
    <property type="entry name" value="UDP_glucos_trans"/>
</dbReference>
<organism evidence="2 3">
    <name type="scientific">Chenopodium quinoa</name>
    <name type="common">Quinoa</name>
    <dbReference type="NCBI Taxonomy" id="63459"/>
    <lineage>
        <taxon>Eukaryota</taxon>
        <taxon>Viridiplantae</taxon>
        <taxon>Streptophyta</taxon>
        <taxon>Embryophyta</taxon>
        <taxon>Tracheophyta</taxon>
        <taxon>Spermatophyta</taxon>
        <taxon>Magnoliopsida</taxon>
        <taxon>eudicotyledons</taxon>
        <taxon>Gunneridae</taxon>
        <taxon>Pentapetalae</taxon>
        <taxon>Caryophyllales</taxon>
        <taxon>Chenopodiaceae</taxon>
        <taxon>Chenopodioideae</taxon>
        <taxon>Atripliceae</taxon>
        <taxon>Chenopodium</taxon>
    </lineage>
</organism>
<evidence type="ECO:0000313" key="2">
    <source>
        <dbReference type="EnsemblPlants" id="AUR62001091-RA:cds"/>
    </source>
</evidence>
<dbReference type="AlphaFoldDB" id="A0A803KPY5"/>
<evidence type="ECO:0000256" key="1">
    <source>
        <dbReference type="ARBA" id="ARBA00022679"/>
    </source>
</evidence>
<dbReference type="Pfam" id="PF00201">
    <property type="entry name" value="UDPGT"/>
    <property type="match status" value="1"/>
</dbReference>
<protein>
    <submittedName>
        <fullName evidence="2">Uncharacterized protein</fullName>
    </submittedName>
</protein>
<sequence>MLHKMSQVLPYANAVCIRSCEELDPIFTNDLKSKFLNVFEVGPLSLVVAPSKVADTYNCLGWLDKQRANSVVYVSFGYVATPTPNELFTLAEALQASGLKFLWYIFPNGFLENNKENGMVVPWAPRKDVLAHDAVGVYITHFGYHSVFESVEAEVSMIGRPFLGDNKLNGRLVEAVWKIGLQVEGRVFTKYEVLKSLDRIFCVRDEGKKMKEAIKCLNDVVRKPIALDGSSNKNFKLLLELVMKT</sequence>
<accession>A0A803KPY5</accession>
<proteinExistence type="predicted"/>
<dbReference type="Gene3D" id="3.40.50.2000">
    <property type="entry name" value="Glycogen Phosphorylase B"/>
    <property type="match status" value="2"/>
</dbReference>
<dbReference type="PANTHER" id="PTHR48045">
    <property type="entry name" value="UDP-GLYCOSYLTRANSFERASE 72B1"/>
    <property type="match status" value="1"/>
</dbReference>
<dbReference type="OMA" id="NSIAYIC"/>
<name>A0A803KPY5_CHEQI</name>
<keyword evidence="3" id="KW-1185">Reference proteome</keyword>
<dbReference type="Proteomes" id="UP000596660">
    <property type="component" value="Unplaced"/>
</dbReference>